<gene>
    <name evidence="1" type="ORF">Q4T40_07830</name>
    <name evidence="2" type="ORF">Q4T40_11455</name>
</gene>
<comment type="caution">
    <text evidence="1">The sequence shown here is derived from an EMBL/GenBank/DDBJ whole genome shotgun (WGS) entry which is preliminary data.</text>
</comment>
<dbReference type="RefSeq" id="WP_413779667.1">
    <property type="nucleotide sequence ID" value="NZ_JAUOZS010000001.1"/>
</dbReference>
<dbReference type="Proteomes" id="UP001254848">
    <property type="component" value="Unassembled WGS sequence"/>
</dbReference>
<evidence type="ECO:0008006" key="4">
    <source>
        <dbReference type="Google" id="ProtNLM"/>
    </source>
</evidence>
<name>A0ABU3NY18_9FIRM</name>
<organism evidence="1 3">
    <name type="scientific">Anaeroselena agilis</name>
    <dbReference type="NCBI Taxonomy" id="3063788"/>
    <lineage>
        <taxon>Bacteria</taxon>
        <taxon>Bacillati</taxon>
        <taxon>Bacillota</taxon>
        <taxon>Negativicutes</taxon>
        <taxon>Acetonemataceae</taxon>
        <taxon>Anaeroselena</taxon>
    </lineage>
</organism>
<sequence length="124" mass="13767">MMMTIDEVAAALRRLRVPKIIDEYKLQSMVADVLREAGLPAEKEYRLGPRSRIDFLVEGGIGVEVKKGKPPKLAVIAQIERYAACHQITGIILIVEQLIHDVPKEISGKPCLLIALNKLWGIAL</sequence>
<proteinExistence type="predicted"/>
<evidence type="ECO:0000313" key="3">
    <source>
        <dbReference type="Proteomes" id="UP001254848"/>
    </source>
</evidence>
<reference evidence="1 3" key="1">
    <citation type="submission" date="2023-07" db="EMBL/GenBank/DDBJ databases">
        <title>The novel representative of Negativicutes class, Anaeroselena agilis gen. nov. sp. nov.</title>
        <authorList>
            <person name="Prokofeva M.I."/>
            <person name="Elcheninov A.G."/>
            <person name="Klyukina A."/>
            <person name="Kublanov I.V."/>
            <person name="Frolov E.N."/>
            <person name="Podosokorskaya O.A."/>
        </authorList>
    </citation>
    <scope>NUCLEOTIDE SEQUENCE [LARGE SCALE GENOMIC DNA]</scope>
    <source>
        <strain evidence="1 3">4137-cl</strain>
    </source>
</reference>
<accession>A0ABU3NY18</accession>
<protein>
    <recommendedName>
        <fullName evidence="4">Type I restriction enzyme R protein N-terminal domain-containing protein</fullName>
    </recommendedName>
</protein>
<dbReference type="EMBL" id="JAUOZS010000001">
    <property type="protein sequence ID" value="MDT8901864.1"/>
    <property type="molecule type" value="Genomic_DNA"/>
</dbReference>
<keyword evidence="3" id="KW-1185">Reference proteome</keyword>
<dbReference type="EMBL" id="JAUOZS010000001">
    <property type="protein sequence ID" value="MDT8901143.1"/>
    <property type="molecule type" value="Genomic_DNA"/>
</dbReference>
<evidence type="ECO:0000313" key="1">
    <source>
        <dbReference type="EMBL" id="MDT8901143.1"/>
    </source>
</evidence>
<evidence type="ECO:0000313" key="2">
    <source>
        <dbReference type="EMBL" id="MDT8901864.1"/>
    </source>
</evidence>